<dbReference type="AlphaFoldDB" id="A0A0R0LZE8"/>
<keyword evidence="2" id="KW-1185">Reference proteome</keyword>
<evidence type="ECO:0000313" key="2">
    <source>
        <dbReference type="Proteomes" id="UP000051530"/>
    </source>
</evidence>
<dbReference type="EMBL" id="LGUB01000070">
    <property type="protein sequence ID" value="KRH94472.1"/>
    <property type="molecule type" value="Genomic_DNA"/>
</dbReference>
<comment type="caution">
    <text evidence="1">The sequence shown here is derived from an EMBL/GenBank/DDBJ whole genome shotgun (WGS) entry which is preliminary data.</text>
</comment>
<organism evidence="1 2">
    <name type="scientific">Pseudoloma neurophilia</name>
    <dbReference type="NCBI Taxonomy" id="146866"/>
    <lineage>
        <taxon>Eukaryota</taxon>
        <taxon>Fungi</taxon>
        <taxon>Fungi incertae sedis</taxon>
        <taxon>Microsporidia</taxon>
        <taxon>Pseudoloma</taxon>
    </lineage>
</organism>
<gene>
    <name evidence="1" type="ORF">M153_2470007309</name>
</gene>
<sequence>MFTNYNNGNLKDFNQINSLAKTTKVHEIDGKDPLLIQRAVIYLDKYVFGYKEVTNVTIVKYEFLIDNTGVKLNKQSPKLQQWMRILFSLSNCS</sequence>
<name>A0A0R0LZE8_9MICR</name>
<proteinExistence type="predicted"/>
<dbReference type="VEuPathDB" id="MicrosporidiaDB:M153_2470007309"/>
<protein>
    <submittedName>
        <fullName evidence="1">Uncharacterized protein</fullName>
    </submittedName>
</protein>
<evidence type="ECO:0000313" key="1">
    <source>
        <dbReference type="EMBL" id="KRH94472.1"/>
    </source>
</evidence>
<reference evidence="1 2" key="1">
    <citation type="submission" date="2015-07" db="EMBL/GenBank/DDBJ databases">
        <title>The genome of Pseudoloma neurophilia, a relevant intracellular parasite of the zebrafish.</title>
        <authorList>
            <person name="Ndikumana S."/>
            <person name="Pelin A."/>
            <person name="Sanders J."/>
            <person name="Corradi N."/>
        </authorList>
    </citation>
    <scope>NUCLEOTIDE SEQUENCE [LARGE SCALE GENOMIC DNA]</scope>
    <source>
        <strain evidence="1 2">MK1</strain>
    </source>
</reference>
<dbReference type="Proteomes" id="UP000051530">
    <property type="component" value="Unassembled WGS sequence"/>
</dbReference>
<accession>A0A0R0LZE8</accession>